<organism evidence="3 4">
    <name type="scientific">Actinokineospora globicatena</name>
    <dbReference type="NCBI Taxonomy" id="103729"/>
    <lineage>
        <taxon>Bacteria</taxon>
        <taxon>Bacillati</taxon>
        <taxon>Actinomycetota</taxon>
        <taxon>Actinomycetes</taxon>
        <taxon>Pseudonocardiales</taxon>
        <taxon>Pseudonocardiaceae</taxon>
        <taxon>Actinokineospora</taxon>
    </lineage>
</organism>
<feature type="compositionally biased region" description="Low complexity" evidence="1">
    <location>
        <begin position="16"/>
        <end position="25"/>
    </location>
</feature>
<dbReference type="Proteomes" id="UP001165042">
    <property type="component" value="Unassembled WGS sequence"/>
</dbReference>
<accession>A0A9W6V7P7</accession>
<feature type="transmembrane region" description="Helical" evidence="2">
    <location>
        <begin position="115"/>
        <end position="136"/>
    </location>
</feature>
<dbReference type="RefSeq" id="WP_253831578.1">
    <property type="nucleotide sequence ID" value="NZ_BAAAVC010000001.1"/>
</dbReference>
<feature type="compositionally biased region" description="Low complexity" evidence="1">
    <location>
        <begin position="47"/>
        <end position="75"/>
    </location>
</feature>
<sequence>MSNPQQPGQFPPPQGGPNQPFQQGPGTPPGGQPYPQQGPGTPPGGQPYPQQGPGTPPGGQAYPQGPGTPPGGQQLPPQPGYGQAPPPPHGQQPVGFPAAPPQVDPPAKRGSGKKIFRIVVLLVAVVGIGIAAFAYFTKSAATASVGDCIKVNKDTSDDADVEKIDCASQEAVFKVGKKLDSGAATCPSESDYLEYEESSRRGNSGGFSLCLVLNVKKGDCLSDLDSPAKTKKIACGTHQIEILDVVDGKVDEAACGEDANLNFKYDEPKLTICTKASA</sequence>
<evidence type="ECO:0000313" key="3">
    <source>
        <dbReference type="EMBL" id="GLW93005.1"/>
    </source>
</evidence>
<evidence type="ECO:0000313" key="4">
    <source>
        <dbReference type="Proteomes" id="UP001165042"/>
    </source>
</evidence>
<keyword evidence="2" id="KW-0812">Transmembrane</keyword>
<keyword evidence="2" id="KW-1133">Transmembrane helix</keyword>
<reference evidence="3" key="1">
    <citation type="submission" date="2023-02" db="EMBL/GenBank/DDBJ databases">
        <title>Actinokineospora globicatena NBRC 15670.</title>
        <authorList>
            <person name="Ichikawa N."/>
            <person name="Sato H."/>
            <person name="Tonouchi N."/>
        </authorList>
    </citation>
    <scope>NUCLEOTIDE SEQUENCE</scope>
    <source>
        <strain evidence="3">NBRC 15670</strain>
    </source>
</reference>
<keyword evidence="4" id="KW-1185">Reference proteome</keyword>
<dbReference type="AlphaFoldDB" id="A0A9W6V7P7"/>
<proteinExistence type="predicted"/>
<evidence type="ECO:0000256" key="2">
    <source>
        <dbReference type="SAM" id="Phobius"/>
    </source>
</evidence>
<feature type="region of interest" description="Disordered" evidence="1">
    <location>
        <begin position="1"/>
        <end position="110"/>
    </location>
</feature>
<name>A0A9W6V7P7_9PSEU</name>
<comment type="caution">
    <text evidence="3">The sequence shown here is derived from an EMBL/GenBank/DDBJ whole genome shotgun (WGS) entry which is preliminary data.</text>
</comment>
<feature type="compositionally biased region" description="Pro residues" evidence="1">
    <location>
        <begin position="76"/>
        <end position="90"/>
    </location>
</feature>
<gene>
    <name evidence="3" type="ORF">Aglo03_38210</name>
</gene>
<protein>
    <submittedName>
        <fullName evidence="3">Uncharacterized protein</fullName>
    </submittedName>
</protein>
<dbReference type="EMBL" id="BSSD01000005">
    <property type="protein sequence ID" value="GLW93005.1"/>
    <property type="molecule type" value="Genomic_DNA"/>
</dbReference>
<evidence type="ECO:0000256" key="1">
    <source>
        <dbReference type="SAM" id="MobiDB-lite"/>
    </source>
</evidence>
<keyword evidence="2" id="KW-0472">Membrane</keyword>